<dbReference type="GO" id="GO:0003677">
    <property type="term" value="F:DNA binding"/>
    <property type="evidence" value="ECO:0007669"/>
    <property type="project" value="UniProtKB-KW"/>
</dbReference>
<sequence length="147" mass="16373">MDDRKPSDLVDRIVVRTPDGMRDRLNEVARANGRSANAEAVKALEAWLIQDTQVERVLVRLPERVRERVDAAARLNGRSALDEIVARVADSFSLIAPHNGESAQLDLRAEIRDAMHEAIEGLIGDPKKLKLLGYMPPKRDSDEPVSD</sequence>
<dbReference type="Gene3D" id="1.10.1220.10">
    <property type="entry name" value="Met repressor-like"/>
    <property type="match status" value="2"/>
</dbReference>
<gene>
    <name evidence="2" type="ORF">D3273_19765</name>
</gene>
<dbReference type="InterPro" id="IPR005569">
    <property type="entry name" value="Arc_DNA-bd_dom"/>
</dbReference>
<dbReference type="RefSeq" id="WP_129228616.1">
    <property type="nucleotide sequence ID" value="NZ_QYBB01000029.1"/>
</dbReference>
<keyword evidence="3" id="KW-1185">Reference proteome</keyword>
<feature type="domain" description="Arc-like DNA binding" evidence="1">
    <location>
        <begin position="59"/>
        <end position="93"/>
    </location>
</feature>
<comment type="caution">
    <text evidence="2">The sequence shown here is derived from an EMBL/GenBank/DDBJ whole genome shotgun (WGS) entry which is preliminary data.</text>
</comment>
<evidence type="ECO:0000313" key="3">
    <source>
        <dbReference type="Proteomes" id="UP000290759"/>
    </source>
</evidence>
<dbReference type="Proteomes" id="UP000290759">
    <property type="component" value="Unassembled WGS sequence"/>
</dbReference>
<feature type="domain" description="Arc-like DNA binding" evidence="1">
    <location>
        <begin position="11"/>
        <end position="54"/>
    </location>
</feature>
<proteinExistence type="predicted"/>
<dbReference type="AlphaFoldDB" id="A0A4Q2U193"/>
<accession>A0A4Q2U193</accession>
<dbReference type="Pfam" id="PF03869">
    <property type="entry name" value="Arc"/>
    <property type="match status" value="2"/>
</dbReference>
<dbReference type="OrthoDB" id="6890552at2"/>
<evidence type="ECO:0000313" key="2">
    <source>
        <dbReference type="EMBL" id="RYC30213.1"/>
    </source>
</evidence>
<dbReference type="InterPro" id="IPR013321">
    <property type="entry name" value="Arc_rbn_hlx_hlx"/>
</dbReference>
<organism evidence="2 3">
    <name type="scientific">Lichenibacterium minor</name>
    <dbReference type="NCBI Taxonomy" id="2316528"/>
    <lineage>
        <taxon>Bacteria</taxon>
        <taxon>Pseudomonadati</taxon>
        <taxon>Pseudomonadota</taxon>
        <taxon>Alphaproteobacteria</taxon>
        <taxon>Hyphomicrobiales</taxon>
        <taxon>Lichenihabitantaceae</taxon>
        <taxon>Lichenibacterium</taxon>
    </lineage>
</organism>
<protein>
    <submittedName>
        <fullName evidence="2">Arc family DNA-binding protein</fullName>
    </submittedName>
</protein>
<dbReference type="SUPFAM" id="SSF47598">
    <property type="entry name" value="Ribbon-helix-helix"/>
    <property type="match status" value="2"/>
</dbReference>
<keyword evidence="2" id="KW-0238">DNA-binding</keyword>
<reference evidence="2 3" key="1">
    <citation type="submission" date="2018-12" db="EMBL/GenBank/DDBJ databases">
        <authorList>
            <person name="Grouzdev D.S."/>
            <person name="Krutkina M.S."/>
        </authorList>
    </citation>
    <scope>NUCLEOTIDE SEQUENCE [LARGE SCALE GENOMIC DNA]</scope>
    <source>
        <strain evidence="2 3">RmlP026</strain>
    </source>
</reference>
<reference evidence="2 3" key="2">
    <citation type="submission" date="2019-02" db="EMBL/GenBank/DDBJ databases">
        <title>'Lichenibacterium ramalinii' gen. nov. sp. nov., 'Lichenibacterium minor' gen. nov. sp. nov.</title>
        <authorList>
            <person name="Pankratov T."/>
        </authorList>
    </citation>
    <scope>NUCLEOTIDE SEQUENCE [LARGE SCALE GENOMIC DNA]</scope>
    <source>
        <strain evidence="2 3">RmlP026</strain>
    </source>
</reference>
<evidence type="ECO:0000259" key="1">
    <source>
        <dbReference type="Pfam" id="PF03869"/>
    </source>
</evidence>
<dbReference type="GO" id="GO:0006355">
    <property type="term" value="P:regulation of DNA-templated transcription"/>
    <property type="evidence" value="ECO:0007669"/>
    <property type="project" value="InterPro"/>
</dbReference>
<name>A0A4Q2U193_9HYPH</name>
<dbReference type="InterPro" id="IPR010985">
    <property type="entry name" value="Ribbon_hlx_hlx"/>
</dbReference>
<dbReference type="EMBL" id="QYBB01000029">
    <property type="protein sequence ID" value="RYC30213.1"/>
    <property type="molecule type" value="Genomic_DNA"/>
</dbReference>